<comment type="catalytic activity">
    <reaction evidence="4">
        <text>UDP-N-acetyl-alpha-D-mannosamine + 2 NAD(+) + H2O = UDP-N-acetyl-alpha-D-mannosaminouronate + 2 NADH + 3 H(+)</text>
        <dbReference type="Rhea" id="RHEA:25780"/>
        <dbReference type="ChEBI" id="CHEBI:15377"/>
        <dbReference type="ChEBI" id="CHEBI:15378"/>
        <dbReference type="ChEBI" id="CHEBI:57540"/>
        <dbReference type="ChEBI" id="CHEBI:57945"/>
        <dbReference type="ChEBI" id="CHEBI:68623"/>
        <dbReference type="ChEBI" id="CHEBI:70731"/>
        <dbReference type="EC" id="1.1.1.336"/>
    </reaction>
</comment>
<accession>A0A7K4FPQ3</accession>
<comment type="caution">
    <text evidence="6">The sequence shown here is derived from an EMBL/GenBank/DDBJ whole genome shotgun (WGS) entry which is preliminary data.</text>
</comment>
<evidence type="ECO:0000313" key="7">
    <source>
        <dbReference type="Proteomes" id="UP000546917"/>
    </source>
</evidence>
<dbReference type="GO" id="GO:0051287">
    <property type="term" value="F:NAD binding"/>
    <property type="evidence" value="ECO:0007669"/>
    <property type="project" value="InterPro"/>
</dbReference>
<dbReference type="PIRSF" id="PIRSF500136">
    <property type="entry name" value="UDP_ManNAc_DH"/>
    <property type="match status" value="1"/>
</dbReference>
<dbReference type="SUPFAM" id="SSF51735">
    <property type="entry name" value="NAD(P)-binding Rossmann-fold domains"/>
    <property type="match status" value="1"/>
</dbReference>
<dbReference type="InterPro" id="IPR036291">
    <property type="entry name" value="NAD(P)-bd_dom_sf"/>
</dbReference>
<evidence type="ECO:0000256" key="2">
    <source>
        <dbReference type="ARBA" id="ARBA00016796"/>
    </source>
</evidence>
<gene>
    <name evidence="6" type="ORF">HLB00_09290</name>
</gene>
<name>A0A7K4FPQ3_9ARCH</name>
<dbReference type="Proteomes" id="UP000546917">
    <property type="component" value="Unassembled WGS sequence"/>
</dbReference>
<dbReference type="InterPro" id="IPR028359">
    <property type="entry name" value="UDP_ManNAc/GlcNAc_DH"/>
</dbReference>
<feature type="domain" description="UDP-glucose/GDP-mannose dehydrogenase N-terminal" evidence="5">
    <location>
        <begin position="1"/>
        <end position="105"/>
    </location>
</feature>
<protein>
    <recommendedName>
        <fullName evidence="2">UDP-N-acetyl-D-mannosamine dehydrogenase</fullName>
        <ecNumber evidence="1">1.1.1.336</ecNumber>
    </recommendedName>
    <alternativeName>
        <fullName evidence="3">UDP-ManNAc 6-dehydrogenase</fullName>
    </alternativeName>
</protein>
<sequence length="107" mass="12007">MKIAVIGLGFVGLVTSTILADHGNDIIGIDIDKNKIDRLYKNDLYIYEPGLNNLFIKNKDNIKFYDNYDSIKEADITIICVPTPTINGKIDITYVKNAVESVNEINK</sequence>
<dbReference type="GO" id="GO:0089714">
    <property type="term" value="F:UDP-N-acetyl-D-mannosamine dehydrogenase activity"/>
    <property type="evidence" value="ECO:0007669"/>
    <property type="project" value="UniProtKB-EC"/>
</dbReference>
<dbReference type="EMBL" id="JABGBP010000398">
    <property type="protein sequence ID" value="NOL61013.1"/>
    <property type="molecule type" value="Genomic_DNA"/>
</dbReference>
<proteinExistence type="predicted"/>
<dbReference type="PANTHER" id="PTHR43750:SF3">
    <property type="entry name" value="UDP-GLUCOSE 6-DEHYDROGENASE TUAD"/>
    <property type="match status" value="1"/>
</dbReference>
<organism evidence="6 7">
    <name type="scientific">Ferroplasma acidiphilum</name>
    <dbReference type="NCBI Taxonomy" id="74969"/>
    <lineage>
        <taxon>Archaea</taxon>
        <taxon>Methanobacteriati</taxon>
        <taxon>Thermoplasmatota</taxon>
        <taxon>Thermoplasmata</taxon>
        <taxon>Thermoplasmatales</taxon>
        <taxon>Ferroplasmaceae</taxon>
        <taxon>Ferroplasma</taxon>
    </lineage>
</organism>
<dbReference type="RefSeq" id="WP_272899068.1">
    <property type="nucleotide sequence ID" value="NZ_JABGBP010000398.1"/>
</dbReference>
<dbReference type="PANTHER" id="PTHR43750">
    <property type="entry name" value="UDP-GLUCOSE 6-DEHYDROGENASE TUAD"/>
    <property type="match status" value="1"/>
</dbReference>
<dbReference type="GO" id="GO:0016628">
    <property type="term" value="F:oxidoreductase activity, acting on the CH-CH group of donors, NAD or NADP as acceptor"/>
    <property type="evidence" value="ECO:0007669"/>
    <property type="project" value="InterPro"/>
</dbReference>
<evidence type="ECO:0000256" key="1">
    <source>
        <dbReference type="ARBA" id="ARBA00012935"/>
    </source>
</evidence>
<dbReference type="PIRSF" id="PIRSF000124">
    <property type="entry name" value="UDPglc_GDPman_dh"/>
    <property type="match status" value="1"/>
</dbReference>
<evidence type="ECO:0000259" key="5">
    <source>
        <dbReference type="Pfam" id="PF03721"/>
    </source>
</evidence>
<reference evidence="6 7" key="1">
    <citation type="submission" date="2020-05" db="EMBL/GenBank/DDBJ databases">
        <authorList>
            <person name="Zhang R."/>
        </authorList>
    </citation>
    <scope>NUCLEOTIDE SEQUENCE [LARGE SCALE GENOMIC DNA]</scope>
    <source>
        <strain evidence="6 7">DSM 28986</strain>
    </source>
</reference>
<dbReference type="AlphaFoldDB" id="A0A7K4FPQ3"/>
<evidence type="ECO:0000256" key="4">
    <source>
        <dbReference type="ARBA" id="ARBA00049130"/>
    </source>
</evidence>
<feature type="non-terminal residue" evidence="6">
    <location>
        <position position="107"/>
    </location>
</feature>
<dbReference type="InterPro" id="IPR017476">
    <property type="entry name" value="UDP-Glc/GDP-Man"/>
</dbReference>
<evidence type="ECO:0000313" key="6">
    <source>
        <dbReference type="EMBL" id="NOL61013.1"/>
    </source>
</evidence>
<dbReference type="EC" id="1.1.1.336" evidence="1"/>
<dbReference type="Pfam" id="PF03721">
    <property type="entry name" value="UDPG_MGDP_dh_N"/>
    <property type="match status" value="1"/>
</dbReference>
<evidence type="ECO:0000256" key="3">
    <source>
        <dbReference type="ARBA" id="ARBA00030172"/>
    </source>
</evidence>
<dbReference type="Gene3D" id="3.40.50.720">
    <property type="entry name" value="NAD(P)-binding Rossmann-like Domain"/>
    <property type="match status" value="1"/>
</dbReference>
<dbReference type="InterPro" id="IPR001732">
    <property type="entry name" value="UDP-Glc/GDP-Man_DH_N"/>
</dbReference>
<dbReference type="GO" id="GO:0000271">
    <property type="term" value="P:polysaccharide biosynthetic process"/>
    <property type="evidence" value="ECO:0007669"/>
    <property type="project" value="InterPro"/>
</dbReference>